<dbReference type="EMBL" id="LUGG01000001">
    <property type="protein sequence ID" value="OBZ79845.1"/>
    <property type="molecule type" value="Genomic_DNA"/>
</dbReference>
<reference evidence="2 3" key="1">
    <citation type="submission" date="2016-03" db="EMBL/GenBank/DDBJ databases">
        <title>Whole genome sequencing of Grifola frondosa 9006-11.</title>
        <authorList>
            <person name="Min B."/>
            <person name="Park H."/>
            <person name="Kim J.-G."/>
            <person name="Cho H."/>
            <person name="Oh Y.-L."/>
            <person name="Kong W.-S."/>
            <person name="Choi I.-G."/>
        </authorList>
    </citation>
    <scope>NUCLEOTIDE SEQUENCE [LARGE SCALE GENOMIC DNA]</scope>
    <source>
        <strain evidence="2 3">9006-11</strain>
    </source>
</reference>
<protein>
    <submittedName>
        <fullName evidence="2">Uncharacterized protein</fullName>
    </submittedName>
</protein>
<evidence type="ECO:0000313" key="2">
    <source>
        <dbReference type="EMBL" id="OBZ79845.1"/>
    </source>
</evidence>
<accession>A0A1C7MSH8</accession>
<dbReference type="STRING" id="5627.A0A1C7MSH8"/>
<comment type="caution">
    <text evidence="2">The sequence shown here is derived from an EMBL/GenBank/DDBJ whole genome shotgun (WGS) entry which is preliminary data.</text>
</comment>
<dbReference type="Proteomes" id="UP000092993">
    <property type="component" value="Unassembled WGS sequence"/>
</dbReference>
<feature type="region of interest" description="Disordered" evidence="1">
    <location>
        <begin position="433"/>
        <end position="457"/>
    </location>
</feature>
<feature type="non-terminal residue" evidence="2">
    <location>
        <position position="1"/>
    </location>
</feature>
<dbReference type="PANTHER" id="PTHR34776">
    <property type="entry name" value="F17F16.3 PROTEIN"/>
    <property type="match status" value="1"/>
</dbReference>
<organism evidence="2 3">
    <name type="scientific">Grifola frondosa</name>
    <name type="common">Maitake</name>
    <name type="synonym">Polyporus frondosus</name>
    <dbReference type="NCBI Taxonomy" id="5627"/>
    <lineage>
        <taxon>Eukaryota</taxon>
        <taxon>Fungi</taxon>
        <taxon>Dikarya</taxon>
        <taxon>Basidiomycota</taxon>
        <taxon>Agaricomycotina</taxon>
        <taxon>Agaricomycetes</taxon>
        <taxon>Polyporales</taxon>
        <taxon>Grifolaceae</taxon>
        <taxon>Grifola</taxon>
    </lineage>
</organism>
<feature type="compositionally biased region" description="Basic and acidic residues" evidence="1">
    <location>
        <begin position="92"/>
        <end position="125"/>
    </location>
</feature>
<sequence>NLEHSLATTTIMPITRGQEAATKNALRTPVEQNPIKVTAKRAPRSKKAAKNKEAPLKETPAAVGEKREADQVEDIQGKGKEETDEQPPTKKAKTEEVEDTHDVAEGSREETEHASSTKIEVEKGTVESGAAEDNPVNTTCEKNISHMRIGTIERGHIYFFYRPRVELEEAHSIDDVQRFHILLIPRPPEFASDSDEAVGASIKNAQDEDEEAETEMALLQPGADVVPSAEPTNLPKKHFRLLMVGKKGLPDPEQGGKGGGRKQIFWATVATVGEDLKKLEEGLGARTYETKTRGTRHQSSARLAARGAYAIVNSEARTPSARETHLGYYLSHPTPENFGEVQTELGIRPSSSFVLQVKNPLAPPTGIGRVGLPSNRRAKFPSEIMKHVFGQAGGRGREDFGLRFASVERREMLDYEGAELLFIAATTGEEGLEKSLGEGRGAALQETEKSESKESIQQVLKELATDAEKIPADPLEGEWA</sequence>
<feature type="compositionally biased region" description="Basic residues" evidence="1">
    <location>
        <begin position="38"/>
        <end position="49"/>
    </location>
</feature>
<feature type="region of interest" description="Disordered" evidence="1">
    <location>
        <begin position="15"/>
        <end position="138"/>
    </location>
</feature>
<dbReference type="OrthoDB" id="1028014at2759"/>
<gene>
    <name evidence="2" type="ORF">A0H81_01472</name>
</gene>
<dbReference type="PANTHER" id="PTHR34776:SF1">
    <property type="entry name" value="F17F16.3 PROTEIN"/>
    <property type="match status" value="1"/>
</dbReference>
<keyword evidence="3" id="KW-1185">Reference proteome</keyword>
<feature type="compositionally biased region" description="Basic and acidic residues" evidence="1">
    <location>
        <begin position="64"/>
        <end position="81"/>
    </location>
</feature>
<dbReference type="AlphaFoldDB" id="A0A1C7MSH8"/>
<evidence type="ECO:0000256" key="1">
    <source>
        <dbReference type="SAM" id="MobiDB-lite"/>
    </source>
</evidence>
<proteinExistence type="predicted"/>
<name>A0A1C7MSH8_GRIFR</name>
<evidence type="ECO:0000313" key="3">
    <source>
        <dbReference type="Proteomes" id="UP000092993"/>
    </source>
</evidence>
<dbReference type="OMA" id="GSWIVQS"/>